<dbReference type="PANTHER" id="PTHR45947:SF3">
    <property type="entry name" value="SULFOQUINOVOSYL TRANSFERASE SQD2"/>
    <property type="match status" value="1"/>
</dbReference>
<dbReference type="Pfam" id="PF00534">
    <property type="entry name" value="Glycos_transf_1"/>
    <property type="match status" value="1"/>
</dbReference>
<dbReference type="EMBL" id="MFGB01000005">
    <property type="protein sequence ID" value="OGF27975.1"/>
    <property type="molecule type" value="Genomic_DNA"/>
</dbReference>
<evidence type="ECO:0000313" key="4">
    <source>
        <dbReference type="Proteomes" id="UP000178367"/>
    </source>
</evidence>
<dbReference type="PANTHER" id="PTHR45947">
    <property type="entry name" value="SULFOQUINOVOSYL TRANSFERASE SQD2"/>
    <property type="match status" value="1"/>
</dbReference>
<dbReference type="InterPro" id="IPR050194">
    <property type="entry name" value="Glycosyltransferase_grp1"/>
</dbReference>
<feature type="domain" description="Glycosyltransferase subfamily 4-like N-terminal" evidence="2">
    <location>
        <begin position="44"/>
        <end position="155"/>
    </location>
</feature>
<dbReference type="STRING" id="1797994.A2227_05205"/>
<dbReference type="InterPro" id="IPR028098">
    <property type="entry name" value="Glyco_trans_4-like_N"/>
</dbReference>
<evidence type="ECO:0000313" key="3">
    <source>
        <dbReference type="EMBL" id="OGF27975.1"/>
    </source>
</evidence>
<organism evidence="3 4">
    <name type="scientific">Candidatus Falkowbacteria bacterium RIFOXYA2_FULL_47_19</name>
    <dbReference type="NCBI Taxonomy" id="1797994"/>
    <lineage>
        <taxon>Bacteria</taxon>
        <taxon>Candidatus Falkowiibacteriota</taxon>
    </lineage>
</organism>
<gene>
    <name evidence="3" type="ORF">A2227_05205</name>
</gene>
<comment type="caution">
    <text evidence="3">The sequence shown here is derived from an EMBL/GenBank/DDBJ whole genome shotgun (WGS) entry which is preliminary data.</text>
</comment>
<dbReference type="SUPFAM" id="SSF53756">
    <property type="entry name" value="UDP-Glycosyltransferase/glycogen phosphorylase"/>
    <property type="match status" value="1"/>
</dbReference>
<sequence length="358" mass="40843">MKTLLFTLEYPPFKGGVASYYGNLVRHFPSPENIFVLHNNENKLIGRWFRPRWLKAVLRLYREIKEKNIGHVLVGHLLPLGIAAYYVTKLTKTPYTIFVHGMDIVYAQKTLRKKRMSRKILGKAAHIICASNYTASLVKEFIGDNGRIRVVNPGAEKDIVRNEDLIAAIRKKHRFFNKIVMYSVGRLVKRKGFDKVVESMPEILRAVPNLYYFIAGDGPDKRYIYEKARGIPNIVFLKKPDDEEKWAWLEACDIFAMVSRNIAGDFEGFGIVYLEANLAGKPVIAGDSGGVRDAVKNAFSGLLVNPENTERIAAAVIRLAQDESLRKQLGEQGRERAINEFNWEKQAGKIYEILNKQR</sequence>
<proteinExistence type="predicted"/>
<dbReference type="Pfam" id="PF13439">
    <property type="entry name" value="Glyco_transf_4"/>
    <property type="match status" value="1"/>
</dbReference>
<evidence type="ECO:0008006" key="5">
    <source>
        <dbReference type="Google" id="ProtNLM"/>
    </source>
</evidence>
<dbReference type="AlphaFoldDB" id="A0A1F5SMM9"/>
<protein>
    <recommendedName>
        <fullName evidence="5">Glycosyl transferase family 1 domain-containing protein</fullName>
    </recommendedName>
</protein>
<dbReference type="InterPro" id="IPR001296">
    <property type="entry name" value="Glyco_trans_1"/>
</dbReference>
<dbReference type="GO" id="GO:0016757">
    <property type="term" value="F:glycosyltransferase activity"/>
    <property type="evidence" value="ECO:0007669"/>
    <property type="project" value="InterPro"/>
</dbReference>
<dbReference type="Proteomes" id="UP000178367">
    <property type="component" value="Unassembled WGS sequence"/>
</dbReference>
<dbReference type="Gene3D" id="3.40.50.2000">
    <property type="entry name" value="Glycogen Phosphorylase B"/>
    <property type="match status" value="2"/>
</dbReference>
<dbReference type="CDD" id="cd03801">
    <property type="entry name" value="GT4_PimA-like"/>
    <property type="match status" value="1"/>
</dbReference>
<reference evidence="3 4" key="1">
    <citation type="journal article" date="2016" name="Nat. Commun.">
        <title>Thousands of microbial genomes shed light on interconnected biogeochemical processes in an aquifer system.</title>
        <authorList>
            <person name="Anantharaman K."/>
            <person name="Brown C.T."/>
            <person name="Hug L.A."/>
            <person name="Sharon I."/>
            <person name="Castelle C.J."/>
            <person name="Probst A.J."/>
            <person name="Thomas B.C."/>
            <person name="Singh A."/>
            <person name="Wilkins M.J."/>
            <person name="Karaoz U."/>
            <person name="Brodie E.L."/>
            <person name="Williams K.H."/>
            <person name="Hubbard S.S."/>
            <person name="Banfield J.F."/>
        </authorList>
    </citation>
    <scope>NUCLEOTIDE SEQUENCE [LARGE SCALE GENOMIC DNA]</scope>
</reference>
<accession>A0A1F5SMM9</accession>
<evidence type="ECO:0000259" key="1">
    <source>
        <dbReference type="Pfam" id="PF00534"/>
    </source>
</evidence>
<name>A0A1F5SMM9_9BACT</name>
<feature type="domain" description="Glycosyl transferase family 1" evidence="1">
    <location>
        <begin position="169"/>
        <end position="336"/>
    </location>
</feature>
<evidence type="ECO:0000259" key="2">
    <source>
        <dbReference type="Pfam" id="PF13439"/>
    </source>
</evidence>